<geneLocation type="plasmid" evidence="1">
    <name>pBF61</name>
</geneLocation>
<dbReference type="EMBL" id="U10992">
    <property type="protein sequence ID" value="AAA63619.1"/>
    <property type="molecule type" value="Genomic_DNA"/>
</dbReference>
<organism evidence="1">
    <name type="scientific">Lactococcus lactis subsp. lactis</name>
    <name type="common">Streptococcus lactis</name>
    <dbReference type="NCBI Taxonomy" id="1360"/>
    <lineage>
        <taxon>Bacteria</taxon>
        <taxon>Bacillati</taxon>
        <taxon>Bacillota</taxon>
        <taxon>Bacilli</taxon>
        <taxon>Lactobacillales</taxon>
        <taxon>Streptococcaceae</taxon>
        <taxon>Lactococcus</taxon>
    </lineage>
</organism>
<gene>
    <name evidence="1" type="primary">abiD</name>
</gene>
<accession>Q48590</accession>
<name>Q48590_LACLL</name>
<proteinExistence type="predicted"/>
<keyword evidence="1" id="KW-0614">Plasmid</keyword>
<protein>
    <submittedName>
        <fullName evidence="1">AbiD</fullName>
    </submittedName>
</protein>
<sequence length="366" mass="43317">MVETRTEEKPYPYYCLEPDMNKNMKQFLNFEKIKEELGKPSIYNNAIVKIKNEDEQEVKNFLVNHNYYSFSIYKKQLPIRENSIFDFKDCLEIYEFDSILRNNLQKFTGDIENLVKASLINSLCSHYEGELQVGECYLDFSIYSNSENAQEMIKTFGKRTYSSAQSLPIKHHIKNKEGYLPLWVIVPELTFGETTHFISLLHEEYRKKWIHDLFLTKEYYAKEVALYPHIISSATSWIRAGWFIRNRSAHYGRIYGLPFQIVPPTFYAPTIRKLKALKLKKKDDNKDLFAFMLSIKQVLLCHDSIVQHEWDIFIDEIHSKLEGSEILSPDKMGFPDNYCRFLLINEKPINEKQSIKLQACFTWKND</sequence>
<reference evidence="1" key="1">
    <citation type="journal article" date="1995" name="Appl. Environ. Microbiol.">
        <title>Cloning and characterization of the abortive infection genetic determinant abiD isolated from pBF61 of Lactococcus lactis subsp. lactis KR5.</title>
        <authorList>
            <person name="McLandsborough L.A."/>
            <person name="Kolaetis K.M."/>
            <person name="Requena T."/>
            <person name="McKay L.L."/>
        </authorList>
    </citation>
    <scope>NUCLEOTIDE SEQUENCE</scope>
    <source>
        <strain evidence="1">KR5</strain>
        <plasmid evidence="1">pBF61</plasmid>
    </source>
</reference>
<dbReference type="AlphaFoldDB" id="Q48590"/>
<dbReference type="PIRSF" id="PIRSF034934">
    <property type="entry name" value="AbiF_AbiD"/>
    <property type="match status" value="1"/>
</dbReference>
<evidence type="ECO:0000313" key="1">
    <source>
        <dbReference type="EMBL" id="AAA63619.1"/>
    </source>
</evidence>
<dbReference type="InterPro" id="IPR017034">
    <property type="entry name" value="Abi_system_AbiD/AbiF"/>
</dbReference>
<dbReference type="InterPro" id="IPR011664">
    <property type="entry name" value="Abi_system_AbiD/AbiF-like"/>
</dbReference>
<dbReference type="Pfam" id="PF07751">
    <property type="entry name" value="Abi_2"/>
    <property type="match status" value="1"/>
</dbReference>